<feature type="domain" description="Trichome birefringence-like N-terminal" evidence="9">
    <location>
        <begin position="45"/>
        <end position="97"/>
    </location>
</feature>
<evidence type="ECO:0000256" key="1">
    <source>
        <dbReference type="ARBA" id="ARBA00004167"/>
    </source>
</evidence>
<dbReference type="PANTHER" id="PTHR32285:SF364">
    <property type="entry name" value="PROTEIN TRICHOME BIREFRINGENCE-LIKE 41 ISOFORM X1"/>
    <property type="match status" value="1"/>
</dbReference>
<keyword evidence="3" id="KW-0812">Transmembrane</keyword>
<dbReference type="RefSeq" id="XP_010272737.1">
    <property type="nucleotide sequence ID" value="XM_010274435.2"/>
</dbReference>
<organism evidence="10 11">
    <name type="scientific">Nelumbo nucifera</name>
    <name type="common">Sacred lotus</name>
    <dbReference type="NCBI Taxonomy" id="4432"/>
    <lineage>
        <taxon>Eukaryota</taxon>
        <taxon>Viridiplantae</taxon>
        <taxon>Streptophyta</taxon>
        <taxon>Embryophyta</taxon>
        <taxon>Tracheophyta</taxon>
        <taxon>Spermatophyta</taxon>
        <taxon>Magnoliopsida</taxon>
        <taxon>Proteales</taxon>
        <taxon>Nelumbonaceae</taxon>
        <taxon>Nelumbo</taxon>
    </lineage>
</organism>
<evidence type="ECO:0000259" key="9">
    <source>
        <dbReference type="Pfam" id="PF14416"/>
    </source>
</evidence>
<protein>
    <submittedName>
        <fullName evidence="11">Protein trichome birefringence-like 41 isoform X1</fullName>
    </submittedName>
</protein>
<sequence>MGLRCQGSMCFVAILVLNFLFLLQRVHGEHSNNVSRWGQGKQSWGCDLFDGRWVYDEAYPLYNPSSCPSIESIFDCQKNGRPDKLYLKYRWKPNGCDLPRFNGHDFLWRLRGKRIMFVGDSLSLNQWQSLTCMLHTSLPKSKYTLVRDGGLSTFKFLDYGVSVMFSRNAFLVDLVQEKIGRVLKLNSINGGNAWKGVDVLIFNTWHWWNHKGPTREWDYFQVGNRLLRDMDRLAAFKMGLATWAKWVEANVDPLKTKVLFQGISPAHYNGSEWNAPRMTTCFRQIRPVESSDQLQGSSEGEALVQKMLSSMSTPVYLLDVTMLSRLRKDGHPSIYTSYSHTGMDCSHWCLSGVPDAWNELLYAVLRTPEMN</sequence>
<comment type="subcellular location">
    <subcellularLocation>
        <location evidence="1">Membrane</location>
        <topology evidence="1">Single-pass membrane protein</topology>
    </subcellularLocation>
</comment>
<keyword evidence="4" id="KW-0735">Signal-anchor</keyword>
<dbReference type="AlphaFoldDB" id="A0A1U8AXE6"/>
<dbReference type="OrthoDB" id="630188at2759"/>
<feature type="domain" description="Trichome birefringence-like C-terminal" evidence="8">
    <location>
        <begin position="98"/>
        <end position="363"/>
    </location>
</feature>
<evidence type="ECO:0000313" key="10">
    <source>
        <dbReference type="Proteomes" id="UP000189703"/>
    </source>
</evidence>
<evidence type="ECO:0000256" key="3">
    <source>
        <dbReference type="ARBA" id="ARBA00022692"/>
    </source>
</evidence>
<name>A0A1U8AXE6_NELNU</name>
<dbReference type="InterPro" id="IPR029962">
    <property type="entry name" value="TBL"/>
</dbReference>
<dbReference type="OMA" id="NCAGQTH"/>
<keyword evidence="6" id="KW-0472">Membrane</keyword>
<evidence type="ECO:0000313" key="11">
    <source>
        <dbReference type="RefSeq" id="XP_010272737.1"/>
    </source>
</evidence>
<dbReference type="Proteomes" id="UP000189703">
    <property type="component" value="Unplaced"/>
</dbReference>
<feature type="chain" id="PRO_5010545559" evidence="7">
    <location>
        <begin position="29"/>
        <end position="371"/>
    </location>
</feature>
<dbReference type="InterPro" id="IPR026057">
    <property type="entry name" value="TBL_C"/>
</dbReference>
<proteinExistence type="inferred from homology"/>
<dbReference type="FunCoup" id="A0A1U8AXE6">
    <property type="interactions" value="72"/>
</dbReference>
<dbReference type="KEGG" id="nnu:104608432"/>
<evidence type="ECO:0000256" key="2">
    <source>
        <dbReference type="ARBA" id="ARBA00007727"/>
    </source>
</evidence>
<dbReference type="GO" id="GO:0016413">
    <property type="term" value="F:O-acetyltransferase activity"/>
    <property type="evidence" value="ECO:0000318"/>
    <property type="project" value="GO_Central"/>
</dbReference>
<reference evidence="11" key="1">
    <citation type="submission" date="2025-08" db="UniProtKB">
        <authorList>
            <consortium name="RefSeq"/>
        </authorList>
    </citation>
    <scope>IDENTIFICATION</scope>
</reference>
<evidence type="ECO:0000256" key="7">
    <source>
        <dbReference type="SAM" id="SignalP"/>
    </source>
</evidence>
<gene>
    <name evidence="11" type="primary">LOC104608432</name>
</gene>
<evidence type="ECO:0000256" key="4">
    <source>
        <dbReference type="ARBA" id="ARBA00022968"/>
    </source>
</evidence>
<dbReference type="GeneID" id="104608432"/>
<dbReference type="Pfam" id="PF13839">
    <property type="entry name" value="PC-Esterase"/>
    <property type="match status" value="1"/>
</dbReference>
<evidence type="ECO:0000256" key="5">
    <source>
        <dbReference type="ARBA" id="ARBA00022989"/>
    </source>
</evidence>
<evidence type="ECO:0000256" key="6">
    <source>
        <dbReference type="ARBA" id="ARBA00023136"/>
    </source>
</evidence>
<feature type="signal peptide" evidence="7">
    <location>
        <begin position="1"/>
        <end position="28"/>
    </location>
</feature>
<keyword evidence="10" id="KW-1185">Reference proteome</keyword>
<dbReference type="InParanoid" id="A0A1U8AXE6"/>
<dbReference type="GO" id="GO:0016020">
    <property type="term" value="C:membrane"/>
    <property type="evidence" value="ECO:0007669"/>
    <property type="project" value="UniProtKB-SubCell"/>
</dbReference>
<comment type="similarity">
    <text evidence="2">Belongs to the PC-esterase family. TBL subfamily.</text>
</comment>
<dbReference type="PANTHER" id="PTHR32285">
    <property type="entry name" value="PROTEIN TRICHOME BIREFRINGENCE-LIKE 9-RELATED"/>
    <property type="match status" value="1"/>
</dbReference>
<dbReference type="GO" id="GO:0005794">
    <property type="term" value="C:Golgi apparatus"/>
    <property type="evidence" value="ECO:0000318"/>
    <property type="project" value="GO_Central"/>
</dbReference>
<evidence type="ECO:0000259" key="8">
    <source>
        <dbReference type="Pfam" id="PF13839"/>
    </source>
</evidence>
<accession>A0A1U8AXE6</accession>
<dbReference type="Pfam" id="PF14416">
    <property type="entry name" value="PMR5N"/>
    <property type="match status" value="1"/>
</dbReference>
<keyword evidence="5" id="KW-1133">Transmembrane helix</keyword>
<dbReference type="InterPro" id="IPR025846">
    <property type="entry name" value="TBL_N"/>
</dbReference>
<keyword evidence="7" id="KW-0732">Signal</keyword>